<dbReference type="GO" id="GO:0016491">
    <property type="term" value="F:oxidoreductase activity"/>
    <property type="evidence" value="ECO:0007669"/>
    <property type="project" value="InterPro"/>
</dbReference>
<accession>A0A3B1AER4</accession>
<dbReference type="AlphaFoldDB" id="A0A3B1AER4"/>
<dbReference type="CDD" id="cd02970">
    <property type="entry name" value="PRX_like2"/>
    <property type="match status" value="1"/>
</dbReference>
<dbReference type="InterPro" id="IPR013766">
    <property type="entry name" value="Thioredoxin_domain"/>
</dbReference>
<proteinExistence type="predicted"/>
<dbReference type="Gene3D" id="3.40.30.10">
    <property type="entry name" value="Glutaredoxin"/>
    <property type="match status" value="1"/>
</dbReference>
<dbReference type="GO" id="GO:0016209">
    <property type="term" value="F:antioxidant activity"/>
    <property type="evidence" value="ECO:0007669"/>
    <property type="project" value="InterPro"/>
</dbReference>
<evidence type="ECO:0000313" key="2">
    <source>
        <dbReference type="EMBL" id="VAX00161.1"/>
    </source>
</evidence>
<dbReference type="InterPro" id="IPR036249">
    <property type="entry name" value="Thioredoxin-like_sf"/>
</dbReference>
<sequence length="189" mass="21440">MVLKVGDKAPDFEMTDFKNEKQVLLGHGKPILLTFFRHAGCPMCNLRMRELILVNDKMANYNLKILTIFESPTKSIKRDVGRQNPPFSIIPDPERKLYKLFGVTISWVGFVKIFAVRPKHVFEAIFKNGFIPKFGEATPMMPADFLIDNDGIIRVAYYGRDIGDHLSFDDLYAALDGIKTSVDITPEIA</sequence>
<dbReference type="PROSITE" id="PS51352">
    <property type="entry name" value="THIOREDOXIN_2"/>
    <property type="match status" value="1"/>
</dbReference>
<reference evidence="2" key="1">
    <citation type="submission" date="2018-06" db="EMBL/GenBank/DDBJ databases">
        <authorList>
            <person name="Zhirakovskaya E."/>
        </authorList>
    </citation>
    <scope>NUCLEOTIDE SEQUENCE</scope>
</reference>
<dbReference type="SUPFAM" id="SSF52833">
    <property type="entry name" value="Thioredoxin-like"/>
    <property type="match status" value="1"/>
</dbReference>
<dbReference type="Pfam" id="PF00578">
    <property type="entry name" value="AhpC-TSA"/>
    <property type="match status" value="1"/>
</dbReference>
<gene>
    <name evidence="2" type="ORF">MNBD_GAMMA22-1162</name>
</gene>
<dbReference type="InterPro" id="IPR000866">
    <property type="entry name" value="AhpC/TSA"/>
</dbReference>
<name>A0A3B1AER4_9ZZZZ</name>
<feature type="domain" description="Thioredoxin" evidence="1">
    <location>
        <begin position="3"/>
        <end position="180"/>
    </location>
</feature>
<evidence type="ECO:0000259" key="1">
    <source>
        <dbReference type="PROSITE" id="PS51352"/>
    </source>
</evidence>
<dbReference type="EMBL" id="UOFS01000042">
    <property type="protein sequence ID" value="VAX00161.1"/>
    <property type="molecule type" value="Genomic_DNA"/>
</dbReference>
<protein>
    <recommendedName>
        <fullName evidence="1">Thioredoxin domain-containing protein</fullName>
    </recommendedName>
</protein>
<organism evidence="2">
    <name type="scientific">hydrothermal vent metagenome</name>
    <dbReference type="NCBI Taxonomy" id="652676"/>
    <lineage>
        <taxon>unclassified sequences</taxon>
        <taxon>metagenomes</taxon>
        <taxon>ecological metagenomes</taxon>
    </lineage>
</organism>